<protein>
    <submittedName>
        <fullName evidence="1">Uncharacterized protein</fullName>
    </submittedName>
</protein>
<reference evidence="1" key="2">
    <citation type="submission" date="2023-03" db="EMBL/GenBank/DDBJ databases">
        <authorList>
            <person name="Inwood S.N."/>
            <person name="Skelly J.G."/>
            <person name="Guhlin J."/>
            <person name="Harrop T.W.R."/>
            <person name="Goldson S.G."/>
            <person name="Dearden P.K."/>
        </authorList>
    </citation>
    <scope>NUCLEOTIDE SEQUENCE</scope>
    <source>
        <strain evidence="1">Irish</strain>
        <tissue evidence="1">Whole body</tissue>
    </source>
</reference>
<keyword evidence="2" id="KW-1185">Reference proteome</keyword>
<comment type="caution">
    <text evidence="1">The sequence shown here is derived from an EMBL/GenBank/DDBJ whole genome shotgun (WGS) entry which is preliminary data.</text>
</comment>
<evidence type="ECO:0000313" key="2">
    <source>
        <dbReference type="Proteomes" id="UP001168990"/>
    </source>
</evidence>
<dbReference type="AlphaFoldDB" id="A0AA39F9V4"/>
<organism evidence="1 2">
    <name type="scientific">Microctonus aethiopoides</name>
    <dbReference type="NCBI Taxonomy" id="144406"/>
    <lineage>
        <taxon>Eukaryota</taxon>
        <taxon>Metazoa</taxon>
        <taxon>Ecdysozoa</taxon>
        <taxon>Arthropoda</taxon>
        <taxon>Hexapoda</taxon>
        <taxon>Insecta</taxon>
        <taxon>Pterygota</taxon>
        <taxon>Neoptera</taxon>
        <taxon>Endopterygota</taxon>
        <taxon>Hymenoptera</taxon>
        <taxon>Apocrita</taxon>
        <taxon>Ichneumonoidea</taxon>
        <taxon>Braconidae</taxon>
        <taxon>Euphorinae</taxon>
        <taxon>Microctonus</taxon>
    </lineage>
</organism>
<sequence>MTDHICPMIMTNLHDIKRYLIGNLNFGIYSGMLHHISAIVNTIETNLEWCIIVQKIELTVDELSPVTVEE</sequence>
<accession>A0AA39F9V4</accession>
<name>A0AA39F9V4_9HYME</name>
<dbReference type="Proteomes" id="UP001168990">
    <property type="component" value="Unassembled WGS sequence"/>
</dbReference>
<gene>
    <name evidence="1" type="ORF">PV328_004006</name>
</gene>
<reference evidence="1" key="1">
    <citation type="journal article" date="2023" name="bioRxiv">
        <title>Scaffold-level genome assemblies of two parasitoid biocontrol wasps reveal the parthenogenesis mechanism and an associated novel virus.</title>
        <authorList>
            <person name="Inwood S."/>
            <person name="Skelly J."/>
            <person name="Guhlin J."/>
            <person name="Harrop T."/>
            <person name="Goldson S."/>
            <person name="Dearden P."/>
        </authorList>
    </citation>
    <scope>NUCLEOTIDE SEQUENCE</scope>
    <source>
        <strain evidence="1">Irish</strain>
        <tissue evidence="1">Whole body</tissue>
    </source>
</reference>
<dbReference type="EMBL" id="JAQQBS010001422">
    <property type="protein sequence ID" value="KAK0165499.1"/>
    <property type="molecule type" value="Genomic_DNA"/>
</dbReference>
<proteinExistence type="predicted"/>
<evidence type="ECO:0000313" key="1">
    <source>
        <dbReference type="EMBL" id="KAK0165499.1"/>
    </source>
</evidence>